<keyword evidence="6" id="KW-0808">Transferase</keyword>
<keyword evidence="11 15" id="KW-1133">Transmembrane helix</keyword>
<dbReference type="Gene3D" id="1.10.287.130">
    <property type="match status" value="1"/>
</dbReference>
<evidence type="ECO:0000256" key="8">
    <source>
        <dbReference type="ARBA" id="ARBA00022741"/>
    </source>
</evidence>
<dbReference type="Pfam" id="PF00512">
    <property type="entry name" value="HisKA"/>
    <property type="match status" value="1"/>
</dbReference>
<feature type="domain" description="Histidine kinase" evidence="16">
    <location>
        <begin position="297"/>
        <end position="498"/>
    </location>
</feature>
<dbReference type="InterPro" id="IPR036890">
    <property type="entry name" value="HATPase_C_sf"/>
</dbReference>
<dbReference type="PROSITE" id="PS50885">
    <property type="entry name" value="HAMP"/>
    <property type="match status" value="1"/>
</dbReference>
<keyword evidence="14" id="KW-0175">Coiled coil</keyword>
<dbReference type="PROSITE" id="PS50109">
    <property type="entry name" value="HIS_KIN"/>
    <property type="match status" value="1"/>
</dbReference>
<dbReference type="InterPro" id="IPR003661">
    <property type="entry name" value="HisK_dim/P_dom"/>
</dbReference>
<dbReference type="GO" id="GO:0005886">
    <property type="term" value="C:plasma membrane"/>
    <property type="evidence" value="ECO:0007669"/>
    <property type="project" value="UniProtKB-SubCell"/>
</dbReference>
<dbReference type="SMART" id="SM00304">
    <property type="entry name" value="HAMP"/>
    <property type="match status" value="1"/>
</dbReference>
<evidence type="ECO:0000256" key="15">
    <source>
        <dbReference type="SAM" id="Phobius"/>
    </source>
</evidence>
<feature type="domain" description="HAMP" evidence="17">
    <location>
        <begin position="214"/>
        <end position="268"/>
    </location>
</feature>
<dbReference type="SUPFAM" id="SSF158472">
    <property type="entry name" value="HAMP domain-like"/>
    <property type="match status" value="1"/>
</dbReference>
<dbReference type="SUPFAM" id="SSF47384">
    <property type="entry name" value="Homodimeric domain of signal transducing histidine kinase"/>
    <property type="match status" value="1"/>
</dbReference>
<reference evidence="18" key="1">
    <citation type="submission" date="2020-10" db="EMBL/GenBank/DDBJ databases">
        <authorList>
            <person name="Gilroy R."/>
        </authorList>
    </citation>
    <scope>NUCLEOTIDE SEQUENCE</scope>
    <source>
        <strain evidence="18">CHK180-2868</strain>
    </source>
</reference>
<feature type="transmembrane region" description="Helical" evidence="15">
    <location>
        <begin position="7"/>
        <end position="27"/>
    </location>
</feature>
<name>A0A9D1A273_9FIRM</name>
<dbReference type="Gene3D" id="6.10.340.10">
    <property type="match status" value="1"/>
</dbReference>
<evidence type="ECO:0000256" key="12">
    <source>
        <dbReference type="ARBA" id="ARBA00023012"/>
    </source>
</evidence>
<organism evidence="18 19">
    <name type="scientific">Candidatus Copromonas faecavium</name>
    <name type="common">nom. illeg.</name>
    <dbReference type="NCBI Taxonomy" id="2840740"/>
    <lineage>
        <taxon>Bacteria</taxon>
        <taxon>Bacillati</taxon>
        <taxon>Bacillota</taxon>
        <taxon>Clostridia</taxon>
        <taxon>Lachnospirales</taxon>
        <taxon>Lachnospiraceae</taxon>
        <taxon>Candidatus Copromonas (nom. illeg.)</taxon>
    </lineage>
</organism>
<evidence type="ECO:0000256" key="2">
    <source>
        <dbReference type="ARBA" id="ARBA00004651"/>
    </source>
</evidence>
<dbReference type="EC" id="2.7.13.3" evidence="3"/>
<dbReference type="InterPro" id="IPR050398">
    <property type="entry name" value="HssS/ArlS-like"/>
</dbReference>
<evidence type="ECO:0000259" key="17">
    <source>
        <dbReference type="PROSITE" id="PS50885"/>
    </source>
</evidence>
<reference evidence="18" key="2">
    <citation type="journal article" date="2021" name="PeerJ">
        <title>Extensive microbial diversity within the chicken gut microbiome revealed by metagenomics and culture.</title>
        <authorList>
            <person name="Gilroy R."/>
            <person name="Ravi A."/>
            <person name="Getino M."/>
            <person name="Pursley I."/>
            <person name="Horton D.L."/>
            <person name="Alikhan N.F."/>
            <person name="Baker D."/>
            <person name="Gharbi K."/>
            <person name="Hall N."/>
            <person name="Watson M."/>
            <person name="Adriaenssens E.M."/>
            <person name="Foster-Nyarko E."/>
            <person name="Jarju S."/>
            <person name="Secka A."/>
            <person name="Antonio M."/>
            <person name="Oren A."/>
            <person name="Chaudhuri R.R."/>
            <person name="La Ragione R."/>
            <person name="Hildebrand F."/>
            <person name="Pallen M.J."/>
        </authorList>
    </citation>
    <scope>NUCLEOTIDE SEQUENCE</scope>
    <source>
        <strain evidence="18">CHK180-2868</strain>
    </source>
</reference>
<dbReference type="SUPFAM" id="SSF55874">
    <property type="entry name" value="ATPase domain of HSP90 chaperone/DNA topoisomerase II/histidine kinase"/>
    <property type="match status" value="1"/>
</dbReference>
<evidence type="ECO:0000256" key="9">
    <source>
        <dbReference type="ARBA" id="ARBA00022777"/>
    </source>
</evidence>
<sequence length="513" mass="58271">MMKSIQARLTITFIGLMTALLVVIWGVNRWYLEDFYVDQKVESLMDAYDAVDRQIEENAAVGISVGQAMERRRDSSGNIVEGNLQKLIRDYSDSANVSVLMIDNSSADATVYSTSRDTQFLKDRIDRYIFGWNQSQSELVEEKENYTIQKTFDTRRNSMYLESWGFFSDNSTAFIMSTPLSSIGESVELSNQFLAYVGIVAVIVGAVMVYFFARQITKPINKLSALSLQMSQLDFDIHYEPGRHDMSEIEILGNSMNTLSERLKETVDELKLANDQLTKDIEEKTKIDEMRKEFVANVSHELKTPIALIQGYAEGLQEGMGEDKESRDYYCDVIVDEANKMNQMVKQLLTLSSLENGSDKPDMARFELTELIRGVISASRILLEQNGITVEFQAKEPVYVWADEFKIEQVVTNYLSNAIHHAEGEKRIVIRMQQEAECIRVSVFNTGTPIPEEALPNLWTKFYKVDKARTRAYGGTGIGLSIVKAIMDAHNQTCGVLNWQNGVEFWFTVAKEP</sequence>
<comment type="catalytic activity">
    <reaction evidence="1">
        <text>ATP + protein L-histidine = ADP + protein N-phospho-L-histidine.</text>
        <dbReference type="EC" id="2.7.13.3"/>
    </reaction>
</comment>
<dbReference type="PANTHER" id="PTHR45528">
    <property type="entry name" value="SENSOR HISTIDINE KINASE CPXA"/>
    <property type="match status" value="1"/>
</dbReference>
<evidence type="ECO:0000256" key="10">
    <source>
        <dbReference type="ARBA" id="ARBA00022840"/>
    </source>
</evidence>
<keyword evidence="13 15" id="KW-0472">Membrane</keyword>
<comment type="subcellular location">
    <subcellularLocation>
        <location evidence="2">Cell membrane</location>
        <topology evidence="2">Multi-pass membrane protein</topology>
    </subcellularLocation>
</comment>
<keyword evidence="12" id="KW-0902">Two-component regulatory system</keyword>
<dbReference type="InterPro" id="IPR005467">
    <property type="entry name" value="His_kinase_dom"/>
</dbReference>
<keyword evidence="5" id="KW-0597">Phosphoprotein</keyword>
<dbReference type="InterPro" id="IPR036097">
    <property type="entry name" value="HisK_dim/P_sf"/>
</dbReference>
<dbReference type="GO" id="GO:0000155">
    <property type="term" value="F:phosphorelay sensor kinase activity"/>
    <property type="evidence" value="ECO:0007669"/>
    <property type="project" value="InterPro"/>
</dbReference>
<accession>A0A9D1A273</accession>
<dbReference type="PANTHER" id="PTHR45528:SF1">
    <property type="entry name" value="SENSOR HISTIDINE KINASE CPXA"/>
    <property type="match status" value="1"/>
</dbReference>
<dbReference type="SMART" id="SM00387">
    <property type="entry name" value="HATPase_c"/>
    <property type="match status" value="1"/>
</dbReference>
<evidence type="ECO:0000256" key="13">
    <source>
        <dbReference type="ARBA" id="ARBA00023136"/>
    </source>
</evidence>
<evidence type="ECO:0000259" key="16">
    <source>
        <dbReference type="PROSITE" id="PS50109"/>
    </source>
</evidence>
<keyword evidence="4" id="KW-1003">Cell membrane</keyword>
<evidence type="ECO:0000256" key="4">
    <source>
        <dbReference type="ARBA" id="ARBA00022475"/>
    </source>
</evidence>
<protein>
    <recommendedName>
        <fullName evidence="3">histidine kinase</fullName>
        <ecNumber evidence="3">2.7.13.3</ecNumber>
    </recommendedName>
</protein>
<evidence type="ECO:0000256" key="3">
    <source>
        <dbReference type="ARBA" id="ARBA00012438"/>
    </source>
</evidence>
<keyword evidence="8" id="KW-0547">Nucleotide-binding</keyword>
<keyword evidence="7 15" id="KW-0812">Transmembrane</keyword>
<dbReference type="AlphaFoldDB" id="A0A9D1A273"/>
<feature type="coiled-coil region" evidence="14">
    <location>
        <begin position="256"/>
        <end position="287"/>
    </location>
</feature>
<evidence type="ECO:0000313" key="18">
    <source>
        <dbReference type="EMBL" id="HIR04654.1"/>
    </source>
</evidence>
<feature type="transmembrane region" description="Helical" evidence="15">
    <location>
        <begin position="193"/>
        <end position="213"/>
    </location>
</feature>
<dbReference type="InterPro" id="IPR004358">
    <property type="entry name" value="Sig_transdc_His_kin-like_C"/>
</dbReference>
<dbReference type="CDD" id="cd00082">
    <property type="entry name" value="HisKA"/>
    <property type="match status" value="1"/>
</dbReference>
<evidence type="ECO:0000256" key="7">
    <source>
        <dbReference type="ARBA" id="ARBA00022692"/>
    </source>
</evidence>
<evidence type="ECO:0000256" key="6">
    <source>
        <dbReference type="ARBA" id="ARBA00022679"/>
    </source>
</evidence>
<evidence type="ECO:0000256" key="14">
    <source>
        <dbReference type="SAM" id="Coils"/>
    </source>
</evidence>
<proteinExistence type="predicted"/>
<dbReference type="EMBL" id="DVGC01000006">
    <property type="protein sequence ID" value="HIR04654.1"/>
    <property type="molecule type" value="Genomic_DNA"/>
</dbReference>
<evidence type="ECO:0000313" key="19">
    <source>
        <dbReference type="Proteomes" id="UP000824250"/>
    </source>
</evidence>
<evidence type="ECO:0000256" key="11">
    <source>
        <dbReference type="ARBA" id="ARBA00022989"/>
    </source>
</evidence>
<dbReference type="SMART" id="SM00388">
    <property type="entry name" value="HisKA"/>
    <property type="match status" value="1"/>
</dbReference>
<dbReference type="PRINTS" id="PR00344">
    <property type="entry name" value="BCTRLSENSOR"/>
</dbReference>
<dbReference type="GO" id="GO:0005524">
    <property type="term" value="F:ATP binding"/>
    <property type="evidence" value="ECO:0007669"/>
    <property type="project" value="UniProtKB-KW"/>
</dbReference>
<dbReference type="CDD" id="cd06225">
    <property type="entry name" value="HAMP"/>
    <property type="match status" value="1"/>
</dbReference>
<dbReference type="FunFam" id="1.10.287.130:FF:000001">
    <property type="entry name" value="Two-component sensor histidine kinase"/>
    <property type="match status" value="1"/>
</dbReference>
<comment type="caution">
    <text evidence="18">The sequence shown here is derived from an EMBL/GenBank/DDBJ whole genome shotgun (WGS) entry which is preliminary data.</text>
</comment>
<evidence type="ECO:0000256" key="1">
    <source>
        <dbReference type="ARBA" id="ARBA00000085"/>
    </source>
</evidence>
<gene>
    <name evidence="18" type="ORF">IAB28_01620</name>
</gene>
<dbReference type="Pfam" id="PF00672">
    <property type="entry name" value="HAMP"/>
    <property type="match status" value="1"/>
</dbReference>
<dbReference type="Proteomes" id="UP000824250">
    <property type="component" value="Unassembled WGS sequence"/>
</dbReference>
<dbReference type="InterPro" id="IPR003594">
    <property type="entry name" value="HATPase_dom"/>
</dbReference>
<dbReference type="InterPro" id="IPR003660">
    <property type="entry name" value="HAMP_dom"/>
</dbReference>
<dbReference type="Gene3D" id="3.30.565.10">
    <property type="entry name" value="Histidine kinase-like ATPase, C-terminal domain"/>
    <property type="match status" value="1"/>
</dbReference>
<keyword evidence="10" id="KW-0067">ATP-binding</keyword>
<evidence type="ECO:0000256" key="5">
    <source>
        <dbReference type="ARBA" id="ARBA00022553"/>
    </source>
</evidence>
<keyword evidence="9 18" id="KW-0418">Kinase</keyword>
<dbReference type="Pfam" id="PF02518">
    <property type="entry name" value="HATPase_c"/>
    <property type="match status" value="1"/>
</dbReference>